<feature type="transmembrane region" description="Helical" evidence="6">
    <location>
        <begin position="394"/>
        <end position="417"/>
    </location>
</feature>
<feature type="transmembrane region" description="Helical" evidence="6">
    <location>
        <begin position="475"/>
        <end position="496"/>
    </location>
</feature>
<accession>A0A158QAB4</accession>
<keyword evidence="5 6" id="KW-0472">Membrane</keyword>
<comment type="similarity">
    <text evidence="2">Belongs to the TMC family.</text>
</comment>
<comment type="subcellular location">
    <subcellularLocation>
        <location evidence="1">Membrane</location>
        <topology evidence="1">Multi-pass membrane protein</topology>
    </subcellularLocation>
</comment>
<evidence type="ECO:0000313" key="8">
    <source>
        <dbReference type="EMBL" id="VDD89580.1"/>
    </source>
</evidence>
<dbReference type="InterPro" id="IPR038900">
    <property type="entry name" value="TMC"/>
</dbReference>
<gene>
    <name evidence="8" type="ORF">EVEC_LOCUS4331</name>
</gene>
<dbReference type="OrthoDB" id="5831905at2759"/>
<keyword evidence="9" id="KW-1185">Reference proteome</keyword>
<evidence type="ECO:0000259" key="7">
    <source>
        <dbReference type="Pfam" id="PF07810"/>
    </source>
</evidence>
<feature type="domain" description="TMC" evidence="7">
    <location>
        <begin position="471"/>
        <end position="581"/>
    </location>
</feature>
<feature type="transmembrane region" description="Helical" evidence="6">
    <location>
        <begin position="331"/>
        <end position="358"/>
    </location>
</feature>
<proteinExistence type="inferred from homology"/>
<dbReference type="InterPro" id="IPR012496">
    <property type="entry name" value="TMC_dom"/>
</dbReference>
<dbReference type="Pfam" id="PF07810">
    <property type="entry name" value="TMC"/>
    <property type="match status" value="1"/>
</dbReference>
<feature type="transmembrane region" description="Helical" evidence="6">
    <location>
        <begin position="163"/>
        <end position="184"/>
    </location>
</feature>
<evidence type="ECO:0000313" key="10">
    <source>
        <dbReference type="WBParaSite" id="EVEC_0000462301-mRNA-1"/>
    </source>
</evidence>
<name>A0A158QAB4_ENTVE</name>
<dbReference type="STRING" id="51028.A0A158QAB4"/>
<feature type="transmembrane region" description="Helical" evidence="6">
    <location>
        <begin position="254"/>
        <end position="272"/>
    </location>
</feature>
<dbReference type="AlphaFoldDB" id="A0A158QAB4"/>
<feature type="transmembrane region" description="Helical" evidence="6">
    <location>
        <begin position="586"/>
        <end position="607"/>
    </location>
</feature>
<sequence length="752" mass="87022">MSEYQTDTEDLPPDLAARASLRKGSVFADLITVFRRSTSTFLGADGTSAGIFGHDDEEEESKPMTRQVLLDKIRQKKEVIGKLRCQPWSMSRKRRTLRLAQKYLEQHESRVSKTHLFKEDVKKRWHAICRWADNIKIYLIPWEAKIKTIESHFGSVVSSYFTFLRWVIFVNLVISLIVVSFVVIPEVLADAAADEGRKNRTETRKRIPESVREVADSFIVVWEYNGHLKYSPLFYGYYSSDRFASRDNNYNIPLSYFIITLFIFGYSFFAILKKMAANARMSKMAGSKAEQYVFNWKVFTGWDYTIGNPDAASNTVMAIIIKLRIKQFRGLLFLARVFANVVIILMLAFSIYCISFAVQASTTVPAIVSTITHVFPMIFDLIGRMEKYHPRTALRAHLTRVLVLYMLNYMTLIISLFDKINEIQGKNDIDGPGRFTRQLGGRNPVCLSKKIFYTTHCSFSFSSRILHLRTVLEELVKLVTMDLIITIASILIIDFFRGLWIRYCSSWWCWDIETTFPEYGEFKVAENVLHIINNQGMVWLGLFFAPMLPVLNNVKMIVLLYIRAWACMTCNVPAREIFRASRSSNFYLWILLLWLLLCTVPVFWVFASKLPSVDCGPFANQQRYYNVVTDMLEKYKTTRNIFEVLKGIASPGIVIPTLLLLLNSTQIAFILQERTEEKKKIFELAGGGTKKKSDMMRFDKKKKVVSYLPLVEQKRREPWRAYSGVNFCHCSIFNCFFLSKLVGKKGYFSFIK</sequence>
<evidence type="ECO:0000256" key="1">
    <source>
        <dbReference type="ARBA" id="ARBA00004141"/>
    </source>
</evidence>
<dbReference type="PANTHER" id="PTHR23302:SF40">
    <property type="entry name" value="TRANSMEMBRANE CHANNEL-LIKE PROTEIN"/>
    <property type="match status" value="1"/>
</dbReference>
<dbReference type="GO" id="GO:0008381">
    <property type="term" value="F:mechanosensitive monoatomic ion channel activity"/>
    <property type="evidence" value="ECO:0007669"/>
    <property type="project" value="TreeGrafter"/>
</dbReference>
<evidence type="ECO:0000313" key="9">
    <source>
        <dbReference type="Proteomes" id="UP000274131"/>
    </source>
</evidence>
<dbReference type="GO" id="GO:0005886">
    <property type="term" value="C:plasma membrane"/>
    <property type="evidence" value="ECO:0007669"/>
    <property type="project" value="InterPro"/>
</dbReference>
<dbReference type="PANTHER" id="PTHR23302">
    <property type="entry name" value="TRANSMEMBRANE CHANNEL-RELATED"/>
    <property type="match status" value="1"/>
</dbReference>
<feature type="transmembrane region" description="Helical" evidence="6">
    <location>
        <begin position="648"/>
        <end position="671"/>
    </location>
</feature>
<evidence type="ECO:0000256" key="3">
    <source>
        <dbReference type="ARBA" id="ARBA00022692"/>
    </source>
</evidence>
<evidence type="ECO:0000256" key="4">
    <source>
        <dbReference type="ARBA" id="ARBA00022989"/>
    </source>
</evidence>
<keyword evidence="3 6" id="KW-0812">Transmembrane</keyword>
<reference evidence="10" key="1">
    <citation type="submission" date="2016-04" db="UniProtKB">
        <authorList>
            <consortium name="WormBaseParasite"/>
        </authorList>
    </citation>
    <scope>IDENTIFICATION</scope>
</reference>
<reference evidence="8 9" key="2">
    <citation type="submission" date="2018-10" db="EMBL/GenBank/DDBJ databases">
        <authorList>
            <consortium name="Pathogen Informatics"/>
        </authorList>
    </citation>
    <scope>NUCLEOTIDE SEQUENCE [LARGE SCALE GENOMIC DNA]</scope>
</reference>
<organism evidence="10">
    <name type="scientific">Enterobius vermicularis</name>
    <name type="common">Human pinworm</name>
    <dbReference type="NCBI Taxonomy" id="51028"/>
    <lineage>
        <taxon>Eukaryota</taxon>
        <taxon>Metazoa</taxon>
        <taxon>Ecdysozoa</taxon>
        <taxon>Nematoda</taxon>
        <taxon>Chromadorea</taxon>
        <taxon>Rhabditida</taxon>
        <taxon>Spirurina</taxon>
        <taxon>Oxyuridomorpha</taxon>
        <taxon>Oxyuroidea</taxon>
        <taxon>Oxyuridae</taxon>
        <taxon>Enterobius</taxon>
    </lineage>
</organism>
<dbReference type="WBParaSite" id="EVEC_0000462301-mRNA-1">
    <property type="protein sequence ID" value="EVEC_0000462301-mRNA-1"/>
    <property type="gene ID" value="EVEC_0000462301"/>
</dbReference>
<protein>
    <submittedName>
        <fullName evidence="10">TMC domain-containing protein</fullName>
    </submittedName>
</protein>
<dbReference type="Proteomes" id="UP000274131">
    <property type="component" value="Unassembled WGS sequence"/>
</dbReference>
<evidence type="ECO:0000256" key="5">
    <source>
        <dbReference type="ARBA" id="ARBA00023136"/>
    </source>
</evidence>
<evidence type="ECO:0000256" key="6">
    <source>
        <dbReference type="SAM" id="Phobius"/>
    </source>
</evidence>
<dbReference type="EMBL" id="UXUI01007826">
    <property type="protein sequence ID" value="VDD89580.1"/>
    <property type="molecule type" value="Genomic_DNA"/>
</dbReference>
<evidence type="ECO:0000256" key="2">
    <source>
        <dbReference type="ARBA" id="ARBA00006510"/>
    </source>
</evidence>
<feature type="transmembrane region" description="Helical" evidence="6">
    <location>
        <begin position="364"/>
        <end position="382"/>
    </location>
</feature>
<keyword evidence="4 6" id="KW-1133">Transmembrane helix</keyword>